<evidence type="ECO:0000313" key="3">
    <source>
        <dbReference type="Proteomes" id="UP001551675"/>
    </source>
</evidence>
<evidence type="ECO:0000313" key="2">
    <source>
        <dbReference type="EMBL" id="MEV0973008.1"/>
    </source>
</evidence>
<accession>A0ABV3GN04</accession>
<sequence length="140" mass="15037">MTNHLLIRVLAGLAGAAVTFTASATPASADPTSWKWGRIHSTDGMATAWGKVIVGQSGLIVSGNLDDTYGKGCSWALIRYQNSRNGRWRTRGVYNCATGTGSFRTSVGGVLQIRVQVCRGNSKRPVNKCSRWKTVYTQGG</sequence>
<reference evidence="2 3" key="1">
    <citation type="submission" date="2024-06" db="EMBL/GenBank/DDBJ databases">
        <title>The Natural Products Discovery Center: Release of the First 8490 Sequenced Strains for Exploring Actinobacteria Biosynthetic Diversity.</title>
        <authorList>
            <person name="Kalkreuter E."/>
            <person name="Kautsar S.A."/>
            <person name="Yang D."/>
            <person name="Bader C.D."/>
            <person name="Teijaro C.N."/>
            <person name="Fluegel L."/>
            <person name="Davis C.M."/>
            <person name="Simpson J.R."/>
            <person name="Lauterbach L."/>
            <person name="Steele A.D."/>
            <person name="Gui C."/>
            <person name="Meng S."/>
            <person name="Li G."/>
            <person name="Viehrig K."/>
            <person name="Ye F."/>
            <person name="Su P."/>
            <person name="Kiefer A.F."/>
            <person name="Nichols A."/>
            <person name="Cepeda A.J."/>
            <person name="Yan W."/>
            <person name="Fan B."/>
            <person name="Jiang Y."/>
            <person name="Adhikari A."/>
            <person name="Zheng C.-J."/>
            <person name="Schuster L."/>
            <person name="Cowan T.M."/>
            <person name="Smanski M.J."/>
            <person name="Chevrette M.G."/>
            <person name="De Carvalho L.P.S."/>
            <person name="Shen B."/>
        </authorList>
    </citation>
    <scope>NUCLEOTIDE SEQUENCE [LARGE SCALE GENOMIC DNA]</scope>
    <source>
        <strain evidence="2 3">NPDC050100</strain>
    </source>
</reference>
<gene>
    <name evidence="2" type="ORF">AB0I59_30760</name>
</gene>
<keyword evidence="3" id="KW-1185">Reference proteome</keyword>
<proteinExistence type="predicted"/>
<name>A0ABV3GN04_MICGL</name>
<feature type="chain" id="PRO_5046750492" description="Secreted protein" evidence="1">
    <location>
        <begin position="25"/>
        <end position="140"/>
    </location>
</feature>
<keyword evidence="1" id="KW-0732">Signal</keyword>
<feature type="signal peptide" evidence="1">
    <location>
        <begin position="1"/>
        <end position="24"/>
    </location>
</feature>
<evidence type="ECO:0000256" key="1">
    <source>
        <dbReference type="SAM" id="SignalP"/>
    </source>
</evidence>
<organism evidence="2 3">
    <name type="scientific">Microtetraspora glauca</name>
    <dbReference type="NCBI Taxonomy" id="1996"/>
    <lineage>
        <taxon>Bacteria</taxon>
        <taxon>Bacillati</taxon>
        <taxon>Actinomycetota</taxon>
        <taxon>Actinomycetes</taxon>
        <taxon>Streptosporangiales</taxon>
        <taxon>Streptosporangiaceae</taxon>
        <taxon>Microtetraspora</taxon>
    </lineage>
</organism>
<dbReference type="RefSeq" id="WP_061261441.1">
    <property type="nucleotide sequence ID" value="NZ_JBFALK010000019.1"/>
</dbReference>
<comment type="caution">
    <text evidence="2">The sequence shown here is derived from an EMBL/GenBank/DDBJ whole genome shotgun (WGS) entry which is preliminary data.</text>
</comment>
<evidence type="ECO:0008006" key="4">
    <source>
        <dbReference type="Google" id="ProtNLM"/>
    </source>
</evidence>
<dbReference type="Proteomes" id="UP001551675">
    <property type="component" value="Unassembled WGS sequence"/>
</dbReference>
<dbReference type="EMBL" id="JBFALK010000019">
    <property type="protein sequence ID" value="MEV0973008.1"/>
    <property type="molecule type" value="Genomic_DNA"/>
</dbReference>
<protein>
    <recommendedName>
        <fullName evidence="4">Secreted protein</fullName>
    </recommendedName>
</protein>